<dbReference type="AlphaFoldDB" id="A0A016W5N1"/>
<name>A0A016W5N1_9BILA</name>
<keyword evidence="2" id="KW-1185">Reference proteome</keyword>
<sequence length="146" mass="16347">MKHGENSIICSAAVPILYVIPEIPLGALTFGTPYELGRLISVMRMDHVPESWRVARMLNNSFDHLSVVRFAIAIAFFKEKIILVSLALVKYNSQPVPIHSPRSDEDRYNIALLYERAVEFAGMNLWNGNMLKDIPAAKILILQGGP</sequence>
<gene>
    <name evidence="1" type="primary">Acey_s0001.g367</name>
    <name evidence="1" type="ORF">Y032_0001g367</name>
</gene>
<protein>
    <submittedName>
        <fullName evidence="1">Uncharacterized protein</fullName>
    </submittedName>
</protein>
<dbReference type="Proteomes" id="UP000024635">
    <property type="component" value="Unassembled WGS sequence"/>
</dbReference>
<reference evidence="2" key="1">
    <citation type="journal article" date="2015" name="Nat. Genet.">
        <title>The genome and transcriptome of the zoonotic hookworm Ancylostoma ceylanicum identify infection-specific gene families.</title>
        <authorList>
            <person name="Schwarz E.M."/>
            <person name="Hu Y."/>
            <person name="Antoshechkin I."/>
            <person name="Miller M.M."/>
            <person name="Sternberg P.W."/>
            <person name="Aroian R.V."/>
        </authorList>
    </citation>
    <scope>NUCLEOTIDE SEQUENCE</scope>
    <source>
        <strain evidence="2">HY135</strain>
    </source>
</reference>
<comment type="caution">
    <text evidence="1">The sequence shown here is derived from an EMBL/GenBank/DDBJ whole genome shotgun (WGS) entry which is preliminary data.</text>
</comment>
<evidence type="ECO:0000313" key="1">
    <source>
        <dbReference type="EMBL" id="EYC34338.1"/>
    </source>
</evidence>
<evidence type="ECO:0000313" key="2">
    <source>
        <dbReference type="Proteomes" id="UP000024635"/>
    </source>
</evidence>
<organism evidence="1 2">
    <name type="scientific">Ancylostoma ceylanicum</name>
    <dbReference type="NCBI Taxonomy" id="53326"/>
    <lineage>
        <taxon>Eukaryota</taxon>
        <taxon>Metazoa</taxon>
        <taxon>Ecdysozoa</taxon>
        <taxon>Nematoda</taxon>
        <taxon>Chromadorea</taxon>
        <taxon>Rhabditida</taxon>
        <taxon>Rhabditina</taxon>
        <taxon>Rhabditomorpha</taxon>
        <taxon>Strongyloidea</taxon>
        <taxon>Ancylostomatidae</taxon>
        <taxon>Ancylostomatinae</taxon>
        <taxon>Ancylostoma</taxon>
    </lineage>
</organism>
<proteinExistence type="predicted"/>
<dbReference type="EMBL" id="JARK01001337">
    <property type="protein sequence ID" value="EYC34338.1"/>
    <property type="molecule type" value="Genomic_DNA"/>
</dbReference>
<accession>A0A016W5N1</accession>
<dbReference type="OrthoDB" id="10053392at2759"/>